<evidence type="ECO:0000313" key="3">
    <source>
        <dbReference type="Proteomes" id="UP000326759"/>
    </source>
</evidence>
<evidence type="ECO:0000256" key="1">
    <source>
        <dbReference type="SAM" id="MobiDB-lite"/>
    </source>
</evidence>
<feature type="compositionally biased region" description="Low complexity" evidence="1">
    <location>
        <begin position="177"/>
        <end position="207"/>
    </location>
</feature>
<reference evidence="2 3" key="1">
    <citation type="journal article" date="2019" name="PLoS Biol.">
        <title>Sex chromosomes control vertical transmission of feminizing Wolbachia symbionts in an isopod.</title>
        <authorList>
            <person name="Becking T."/>
            <person name="Chebbi M.A."/>
            <person name="Giraud I."/>
            <person name="Moumen B."/>
            <person name="Laverre T."/>
            <person name="Caubet Y."/>
            <person name="Peccoud J."/>
            <person name="Gilbert C."/>
            <person name="Cordaux R."/>
        </authorList>
    </citation>
    <scope>NUCLEOTIDE SEQUENCE [LARGE SCALE GENOMIC DNA]</scope>
    <source>
        <strain evidence="2">ANa2</strain>
        <tissue evidence="2">Whole body excluding digestive tract and cuticle</tissue>
    </source>
</reference>
<dbReference type="AlphaFoldDB" id="A0A5N5T4H9"/>
<feature type="compositionally biased region" description="Polar residues" evidence="1">
    <location>
        <begin position="208"/>
        <end position="219"/>
    </location>
</feature>
<comment type="caution">
    <text evidence="2">The sequence shown here is derived from an EMBL/GenBank/DDBJ whole genome shotgun (WGS) entry which is preliminary data.</text>
</comment>
<organism evidence="2 3">
    <name type="scientific">Armadillidium nasatum</name>
    <dbReference type="NCBI Taxonomy" id="96803"/>
    <lineage>
        <taxon>Eukaryota</taxon>
        <taxon>Metazoa</taxon>
        <taxon>Ecdysozoa</taxon>
        <taxon>Arthropoda</taxon>
        <taxon>Crustacea</taxon>
        <taxon>Multicrustacea</taxon>
        <taxon>Malacostraca</taxon>
        <taxon>Eumalacostraca</taxon>
        <taxon>Peracarida</taxon>
        <taxon>Isopoda</taxon>
        <taxon>Oniscidea</taxon>
        <taxon>Crinocheta</taxon>
        <taxon>Armadillidiidae</taxon>
        <taxon>Armadillidium</taxon>
    </lineage>
</organism>
<protein>
    <submittedName>
        <fullName evidence="2">Uncharacterized protein</fullName>
    </submittedName>
</protein>
<evidence type="ECO:0000313" key="2">
    <source>
        <dbReference type="EMBL" id="KAB7501461.1"/>
    </source>
</evidence>
<gene>
    <name evidence="2" type="ORF">Anas_10064</name>
</gene>
<feature type="compositionally biased region" description="Polar residues" evidence="1">
    <location>
        <begin position="85"/>
        <end position="98"/>
    </location>
</feature>
<proteinExistence type="predicted"/>
<dbReference type="EMBL" id="SEYY01010535">
    <property type="protein sequence ID" value="KAB7501461.1"/>
    <property type="molecule type" value="Genomic_DNA"/>
</dbReference>
<dbReference type="OrthoDB" id="193703at2759"/>
<feature type="region of interest" description="Disordered" evidence="1">
    <location>
        <begin position="81"/>
        <end position="101"/>
    </location>
</feature>
<feature type="non-terminal residue" evidence="2">
    <location>
        <position position="247"/>
    </location>
</feature>
<feature type="compositionally biased region" description="Polar residues" evidence="1">
    <location>
        <begin position="229"/>
        <end position="247"/>
    </location>
</feature>
<sequence>MFCMVCVKGIANTTKNCAICRRDIQRDMLMDIRFCREEDIIKNYVNNPKYKRRSKSVPSRRVGITTEDYDNMVSALLSSRTSSSNYRYQRPNNGHTPPNYTPYCYSVSSTTATTSTTAATLSNTNNSTKITTNEYVSNDDDDCCSSYKRSSETKASITQTVVAPPRSHSANPKGQAPQQPNSTNSKSQTSQPSSSPASSSNSSSPASRNENANNTNVVSSDRPKRPTSLALQTDVSENNSSNKSKGI</sequence>
<keyword evidence="3" id="KW-1185">Reference proteome</keyword>
<feature type="region of interest" description="Disordered" evidence="1">
    <location>
        <begin position="133"/>
        <end position="247"/>
    </location>
</feature>
<name>A0A5N5T4H9_9CRUS</name>
<dbReference type="Proteomes" id="UP000326759">
    <property type="component" value="Unassembled WGS sequence"/>
</dbReference>
<accession>A0A5N5T4H9</accession>